<feature type="transmembrane region" description="Helical" evidence="2">
    <location>
        <begin position="72"/>
        <end position="92"/>
    </location>
</feature>
<evidence type="ECO:0000256" key="2">
    <source>
        <dbReference type="SAM" id="Phobius"/>
    </source>
</evidence>
<feature type="compositionally biased region" description="Low complexity" evidence="1">
    <location>
        <begin position="7"/>
        <end position="20"/>
    </location>
</feature>
<sequence>MSDDDQPTLPLGSTPSSPTEPLDHPTLPLASPTEPLFAASPAEPTPETIRAQEQADTPPAPAPLAPRPRTRWAAVVWGALFAAFGVVVMSVLSNAANRAAYADWVTGLGPSGSTLLGIAALGALLLVLGVVAAANRASRRSL</sequence>
<keyword evidence="2" id="KW-0812">Transmembrane</keyword>
<gene>
    <name evidence="3" type="ORF">C8E83_2936</name>
</gene>
<dbReference type="EMBL" id="RBKS01000001">
    <property type="protein sequence ID" value="RKR75780.1"/>
    <property type="molecule type" value="Genomic_DNA"/>
</dbReference>
<feature type="transmembrane region" description="Helical" evidence="2">
    <location>
        <begin position="112"/>
        <end position="134"/>
    </location>
</feature>
<accession>A0A495IJ94</accession>
<keyword evidence="2" id="KW-0472">Membrane</keyword>
<feature type="region of interest" description="Disordered" evidence="1">
    <location>
        <begin position="1"/>
        <end position="67"/>
    </location>
</feature>
<protein>
    <submittedName>
        <fullName evidence="3">Uncharacterized protein</fullName>
    </submittedName>
</protein>
<dbReference type="Proteomes" id="UP000280008">
    <property type="component" value="Unassembled WGS sequence"/>
</dbReference>
<reference evidence="3 4" key="1">
    <citation type="submission" date="2018-10" db="EMBL/GenBank/DDBJ databases">
        <title>Sequencing the genomes of 1000 actinobacteria strains.</title>
        <authorList>
            <person name="Klenk H.-P."/>
        </authorList>
    </citation>
    <scope>NUCLEOTIDE SEQUENCE [LARGE SCALE GENOMIC DNA]</scope>
    <source>
        <strain evidence="3 4">DSM 17894</strain>
    </source>
</reference>
<keyword evidence="2" id="KW-1133">Transmembrane helix</keyword>
<evidence type="ECO:0000313" key="3">
    <source>
        <dbReference type="EMBL" id="RKR75780.1"/>
    </source>
</evidence>
<keyword evidence="4" id="KW-1185">Reference proteome</keyword>
<evidence type="ECO:0000313" key="4">
    <source>
        <dbReference type="Proteomes" id="UP000280008"/>
    </source>
</evidence>
<comment type="caution">
    <text evidence="3">The sequence shown here is derived from an EMBL/GenBank/DDBJ whole genome shotgun (WGS) entry which is preliminary data.</text>
</comment>
<evidence type="ECO:0000256" key="1">
    <source>
        <dbReference type="SAM" id="MobiDB-lite"/>
    </source>
</evidence>
<dbReference type="RefSeq" id="WP_121370539.1">
    <property type="nucleotide sequence ID" value="NZ_RBKS01000001.1"/>
</dbReference>
<dbReference type="AlphaFoldDB" id="A0A495IJ94"/>
<proteinExistence type="predicted"/>
<organism evidence="3 4">
    <name type="scientific">Frondihabitans australicus</name>
    <dbReference type="NCBI Taxonomy" id="386892"/>
    <lineage>
        <taxon>Bacteria</taxon>
        <taxon>Bacillati</taxon>
        <taxon>Actinomycetota</taxon>
        <taxon>Actinomycetes</taxon>
        <taxon>Micrococcales</taxon>
        <taxon>Microbacteriaceae</taxon>
        <taxon>Frondihabitans</taxon>
    </lineage>
</organism>
<name>A0A495IJ94_9MICO</name>